<reference evidence="12 13" key="1">
    <citation type="submission" date="2023-08" db="EMBL/GenBank/DDBJ databases">
        <authorList>
            <person name="Joshi A."/>
            <person name="Thite S."/>
        </authorList>
    </citation>
    <scope>NUCLEOTIDE SEQUENCE [LARGE SCALE GENOMIC DNA]</scope>
    <source>
        <strain evidence="12 13">AC40</strain>
    </source>
</reference>
<dbReference type="SUPFAM" id="SSF54821">
    <property type="entry name" value="Ribosomal protein S3 C-terminal domain"/>
    <property type="match status" value="1"/>
</dbReference>
<feature type="domain" description="KH type-2" evidence="11">
    <location>
        <begin position="39"/>
        <end position="107"/>
    </location>
</feature>
<feature type="compositionally biased region" description="Basic residues" evidence="10">
    <location>
        <begin position="226"/>
        <end position="236"/>
    </location>
</feature>
<dbReference type="InterPro" id="IPR004087">
    <property type="entry name" value="KH_dom"/>
</dbReference>
<dbReference type="InterPro" id="IPR015946">
    <property type="entry name" value="KH_dom-like_a/b"/>
</dbReference>
<dbReference type="SUPFAM" id="SSF54814">
    <property type="entry name" value="Prokaryotic type KH domain (KH-domain type II)"/>
    <property type="match status" value="1"/>
</dbReference>
<dbReference type="PROSITE" id="PS50084">
    <property type="entry name" value="KH_TYPE_1"/>
    <property type="match status" value="1"/>
</dbReference>
<dbReference type="InterPro" id="IPR005704">
    <property type="entry name" value="Ribosomal_uS3_bac-typ"/>
</dbReference>
<keyword evidence="5 8" id="KW-0687">Ribonucleoprotein</keyword>
<dbReference type="InterPro" id="IPR036419">
    <property type="entry name" value="Ribosomal_S3_C_sf"/>
</dbReference>
<evidence type="ECO:0000256" key="9">
    <source>
        <dbReference type="RuleBase" id="RU003624"/>
    </source>
</evidence>
<dbReference type="PANTHER" id="PTHR11760:SF19">
    <property type="entry name" value="SMALL RIBOSOMAL SUBUNIT PROTEIN US3C"/>
    <property type="match status" value="1"/>
</dbReference>
<proteinExistence type="inferred from homology"/>
<dbReference type="PROSITE" id="PS50823">
    <property type="entry name" value="KH_TYPE_2"/>
    <property type="match status" value="1"/>
</dbReference>
<accession>A0ABT9H2G9</accession>
<evidence type="ECO:0000256" key="7">
    <source>
        <dbReference type="ARBA" id="ARBA00035257"/>
    </source>
</evidence>
<evidence type="ECO:0000256" key="1">
    <source>
        <dbReference type="ARBA" id="ARBA00010761"/>
    </source>
</evidence>
<keyword evidence="3 8" id="KW-0694">RNA-binding</keyword>
<dbReference type="InterPro" id="IPR004044">
    <property type="entry name" value="KH_dom_type_2"/>
</dbReference>
<feature type="compositionally biased region" description="Polar residues" evidence="10">
    <location>
        <begin position="214"/>
        <end position="224"/>
    </location>
</feature>
<evidence type="ECO:0000313" key="13">
    <source>
        <dbReference type="Proteomes" id="UP001231616"/>
    </source>
</evidence>
<dbReference type="EMBL" id="JAUZVZ010000026">
    <property type="protein sequence ID" value="MDP4537513.1"/>
    <property type="molecule type" value="Genomic_DNA"/>
</dbReference>
<evidence type="ECO:0000256" key="8">
    <source>
        <dbReference type="HAMAP-Rule" id="MF_01309"/>
    </source>
</evidence>
<dbReference type="InterPro" id="IPR001351">
    <property type="entry name" value="Ribosomal_uS3_C"/>
</dbReference>
<dbReference type="GO" id="GO:0005840">
    <property type="term" value="C:ribosome"/>
    <property type="evidence" value="ECO:0007669"/>
    <property type="project" value="UniProtKB-KW"/>
</dbReference>
<dbReference type="RefSeq" id="WP_305894773.1">
    <property type="nucleotide sequence ID" value="NZ_JAUZVZ010000026.1"/>
</dbReference>
<dbReference type="HAMAP" id="MF_01309_B">
    <property type="entry name" value="Ribosomal_uS3_B"/>
    <property type="match status" value="1"/>
</dbReference>
<gene>
    <name evidence="8 12" type="primary">rpsC</name>
    <name evidence="12" type="ORF">Q3O60_15095</name>
</gene>
<dbReference type="Pfam" id="PF07650">
    <property type="entry name" value="KH_2"/>
    <property type="match status" value="1"/>
</dbReference>
<evidence type="ECO:0000256" key="3">
    <source>
        <dbReference type="ARBA" id="ARBA00022884"/>
    </source>
</evidence>
<comment type="caution">
    <text evidence="12">The sequence shown here is derived from an EMBL/GenBank/DDBJ whole genome shotgun (WGS) entry which is preliminary data.</text>
</comment>
<evidence type="ECO:0000256" key="10">
    <source>
        <dbReference type="SAM" id="MobiDB-lite"/>
    </source>
</evidence>
<evidence type="ECO:0000256" key="5">
    <source>
        <dbReference type="ARBA" id="ARBA00023274"/>
    </source>
</evidence>
<keyword evidence="2 8" id="KW-0699">rRNA-binding</keyword>
<evidence type="ECO:0000256" key="4">
    <source>
        <dbReference type="ARBA" id="ARBA00022980"/>
    </source>
</evidence>
<name>A0ABT9H2G9_9GAMM</name>
<evidence type="ECO:0000256" key="2">
    <source>
        <dbReference type="ARBA" id="ARBA00022730"/>
    </source>
</evidence>
<comment type="subunit">
    <text evidence="8">Part of the 30S ribosomal subunit. Forms a tight complex with proteins S10 and S14.</text>
</comment>
<dbReference type="CDD" id="cd02412">
    <property type="entry name" value="KH-II_30S_S3"/>
    <property type="match status" value="1"/>
</dbReference>
<protein>
    <recommendedName>
        <fullName evidence="7 8">Small ribosomal subunit protein uS3</fullName>
    </recommendedName>
</protein>
<dbReference type="InterPro" id="IPR018280">
    <property type="entry name" value="Ribosomal_uS3_CS"/>
</dbReference>
<dbReference type="NCBIfam" id="TIGR01009">
    <property type="entry name" value="rpsC_bact"/>
    <property type="match status" value="1"/>
</dbReference>
<keyword evidence="4 8" id="KW-0689">Ribosomal protein</keyword>
<organism evidence="12 13">
    <name type="scientific">Alkalimonas collagenimarina</name>
    <dbReference type="NCBI Taxonomy" id="400390"/>
    <lineage>
        <taxon>Bacteria</taxon>
        <taxon>Pseudomonadati</taxon>
        <taxon>Pseudomonadota</taxon>
        <taxon>Gammaproteobacteria</taxon>
        <taxon>Alkalimonas</taxon>
    </lineage>
</organism>
<dbReference type="Proteomes" id="UP001231616">
    <property type="component" value="Unassembled WGS sequence"/>
</dbReference>
<dbReference type="PANTHER" id="PTHR11760">
    <property type="entry name" value="30S/40S RIBOSOMAL PROTEIN S3"/>
    <property type="match status" value="1"/>
</dbReference>
<dbReference type="Gene3D" id="3.30.1140.32">
    <property type="entry name" value="Ribosomal protein S3, C-terminal domain"/>
    <property type="match status" value="1"/>
</dbReference>
<dbReference type="InterPro" id="IPR057258">
    <property type="entry name" value="Ribosomal_uS3"/>
</dbReference>
<feature type="region of interest" description="Disordered" evidence="10">
    <location>
        <begin position="213"/>
        <end position="236"/>
    </location>
</feature>
<keyword evidence="13" id="KW-1185">Reference proteome</keyword>
<dbReference type="Pfam" id="PF00189">
    <property type="entry name" value="Ribosomal_S3_C"/>
    <property type="match status" value="1"/>
</dbReference>
<comment type="function">
    <text evidence="6 8">Binds the lower part of the 30S subunit head. Binds mRNA in the 70S ribosome, positioning it for translation.</text>
</comment>
<dbReference type="Gene3D" id="3.30.300.20">
    <property type="match status" value="1"/>
</dbReference>
<dbReference type="PROSITE" id="PS00548">
    <property type="entry name" value="RIBOSOMAL_S3"/>
    <property type="match status" value="1"/>
</dbReference>
<dbReference type="InterPro" id="IPR009019">
    <property type="entry name" value="KH_sf_prok-type"/>
</dbReference>
<comment type="similarity">
    <text evidence="1 8 9">Belongs to the universal ribosomal protein uS3 family.</text>
</comment>
<evidence type="ECO:0000259" key="11">
    <source>
        <dbReference type="PROSITE" id="PS50823"/>
    </source>
</evidence>
<evidence type="ECO:0000256" key="6">
    <source>
        <dbReference type="ARBA" id="ARBA00024998"/>
    </source>
</evidence>
<dbReference type="SMART" id="SM00322">
    <property type="entry name" value="KH"/>
    <property type="match status" value="1"/>
</dbReference>
<evidence type="ECO:0000313" key="12">
    <source>
        <dbReference type="EMBL" id="MDP4537513.1"/>
    </source>
</evidence>
<sequence>MGQKVHPNGIRLGITKPWSSTWFANSKDFPDFLNGDFKVRQFLTKQLKSASVSRIDIERPAKSIRVTIHTARPGIVIGKKGEDVEKLRKRVAAIAGVPAQINISEIRKPELDAKLVADNISSQLERRVMFRRAMKRAVQNAMRTGAKGIKVEVSGRLGGAEIARTEWYREGRVPLHTLRADIDYSTSEALTTYGIIGVKVWIFKGEILGHLPLANSNTNNTNQPKAPKKNAGRKGK</sequence>